<accession>A0A812PH96</accession>
<evidence type="ECO:0000313" key="3">
    <source>
        <dbReference type="Proteomes" id="UP000601435"/>
    </source>
</evidence>
<feature type="non-terminal residue" evidence="2">
    <location>
        <position position="393"/>
    </location>
</feature>
<dbReference type="Proteomes" id="UP000601435">
    <property type="component" value="Unassembled WGS sequence"/>
</dbReference>
<dbReference type="EMBL" id="CAJNJA010014029">
    <property type="protein sequence ID" value="CAE7334054.1"/>
    <property type="molecule type" value="Genomic_DNA"/>
</dbReference>
<organism evidence="2 3">
    <name type="scientific">Symbiodinium necroappetens</name>
    <dbReference type="NCBI Taxonomy" id="1628268"/>
    <lineage>
        <taxon>Eukaryota</taxon>
        <taxon>Sar</taxon>
        <taxon>Alveolata</taxon>
        <taxon>Dinophyceae</taxon>
        <taxon>Suessiales</taxon>
        <taxon>Symbiodiniaceae</taxon>
        <taxon>Symbiodinium</taxon>
    </lineage>
</organism>
<evidence type="ECO:0000256" key="1">
    <source>
        <dbReference type="SAM" id="MobiDB-lite"/>
    </source>
</evidence>
<dbReference type="OrthoDB" id="435410at2759"/>
<protein>
    <submittedName>
        <fullName evidence="2">Uncharacterized protein</fullName>
    </submittedName>
</protein>
<keyword evidence="3" id="KW-1185">Reference proteome</keyword>
<dbReference type="AlphaFoldDB" id="A0A812PH96"/>
<proteinExistence type="predicted"/>
<evidence type="ECO:0000313" key="2">
    <source>
        <dbReference type="EMBL" id="CAE7334054.1"/>
    </source>
</evidence>
<reference evidence="2" key="1">
    <citation type="submission" date="2021-02" db="EMBL/GenBank/DDBJ databases">
        <authorList>
            <person name="Dougan E. K."/>
            <person name="Rhodes N."/>
            <person name="Thang M."/>
            <person name="Chan C."/>
        </authorList>
    </citation>
    <scope>NUCLEOTIDE SEQUENCE</scope>
</reference>
<gene>
    <name evidence="2" type="ORF">SNEC2469_LOCUS8514</name>
</gene>
<feature type="region of interest" description="Disordered" evidence="1">
    <location>
        <begin position="150"/>
        <end position="170"/>
    </location>
</feature>
<comment type="caution">
    <text evidence="2">The sequence shown here is derived from an EMBL/GenBank/DDBJ whole genome shotgun (WGS) entry which is preliminary data.</text>
</comment>
<sequence length="393" mass="41546">DILRAQLESSLVRGGLTDRAFCAVVPDRLQLRSSMLQAMSDGSLEGALKTAFADHDAVTIVAEQPDMSGDIATLADADEETFELEKLRERIAQKMLAASLDGSLQVALGAFQGPKKNVDEIRAKLADQLLDSLNNGSLEKALAPLAKEKEDLKPTAAGGSDPSGPGGSEDLRQRVASQLEDALTDGSLEAALQACIVPKEDLQPGPPPEEPVDIEMLRQKLAHRFESSVADGSLEVVLAEQSKAVAAARSAGTEDLRDKVGAQMLAAFNDGSLEAALEANAAEETDSERLRSKLATSLSQSFLDGSLEMALSASLPEIDSSNLQVAKPARQSRPPSAQAMSSAVGLLHVLSSYDRRIGKIAASIEAAEHAIRERIQQTEMLQVGRALGCVEGC</sequence>
<name>A0A812PH96_9DINO</name>